<dbReference type="AlphaFoldDB" id="A0AAN9XZK6"/>
<dbReference type="PRINTS" id="PR00464">
    <property type="entry name" value="EP450II"/>
</dbReference>
<keyword evidence="11" id="KW-0503">Monooxygenase</keyword>
<sequence>MLRQERQEKALESMIMEYLYGIKDEKPRKKINRYHFLVVPIKQNRSSSMRKTFANRRIRHIVKNQQLPSWKRRRLYHSFGRQIFEPDFPGGYEELNMMITLLLLLCTVLLTLLYLRSSYQYFEIRRIPYLKPKFPFGSGDELFLGKKSLVEFQCGIYEKLGSNKIIGLFMFLKPTLYVANVDWIRDILMKDFACFCDRGLKFDTETEPLTRHLFHLEGDQWKFMRKKVMPMFTPKGISTLLPLLMESGLKLRNYVGEMAIRVDDLDLKDIMSRYSADIIGKCAFGFDSEALTNNYTEFYVMTKRIFEPRIRTLLKLILPNIPRFAVEYFDIKMIGSDISQYFSEVMKEEIKNRRRGHRQNDFMDFMLDLQKKNTDAGELIPAYKGVGLTNTVTSRVE</sequence>
<gene>
    <name evidence="14" type="ORF">V9T40_012605</name>
</gene>
<keyword evidence="13" id="KW-0812">Transmembrane</keyword>
<dbReference type="SUPFAM" id="SSF48264">
    <property type="entry name" value="Cytochrome P450"/>
    <property type="match status" value="1"/>
</dbReference>
<keyword evidence="13" id="KW-1133">Transmembrane helix</keyword>
<evidence type="ECO:0000313" key="14">
    <source>
        <dbReference type="EMBL" id="KAK7576319.1"/>
    </source>
</evidence>
<keyword evidence="10" id="KW-0408">Iron</keyword>
<comment type="similarity">
    <text evidence="4">Belongs to the cytochrome P450 family.</text>
</comment>
<evidence type="ECO:0000256" key="11">
    <source>
        <dbReference type="ARBA" id="ARBA00023033"/>
    </source>
</evidence>
<dbReference type="Proteomes" id="UP001367676">
    <property type="component" value="Unassembled WGS sequence"/>
</dbReference>
<dbReference type="InterPro" id="IPR002402">
    <property type="entry name" value="Cyt_P450_E_grp-II"/>
</dbReference>
<name>A0AAN9XZK6_9HEMI</name>
<dbReference type="InterPro" id="IPR001128">
    <property type="entry name" value="Cyt_P450"/>
</dbReference>
<accession>A0AAN9XZK6</accession>
<evidence type="ECO:0000256" key="3">
    <source>
        <dbReference type="ARBA" id="ARBA00004406"/>
    </source>
</evidence>
<comment type="cofactor">
    <cofactor evidence="1">
        <name>heme</name>
        <dbReference type="ChEBI" id="CHEBI:30413"/>
    </cofactor>
</comment>
<keyword evidence="5" id="KW-0349">Heme</keyword>
<keyword evidence="9" id="KW-0560">Oxidoreductase</keyword>
<dbReference type="InterPro" id="IPR050476">
    <property type="entry name" value="Insect_CytP450_Detox"/>
</dbReference>
<dbReference type="GO" id="GO:0004497">
    <property type="term" value="F:monooxygenase activity"/>
    <property type="evidence" value="ECO:0007669"/>
    <property type="project" value="UniProtKB-KW"/>
</dbReference>
<evidence type="ECO:0000256" key="8">
    <source>
        <dbReference type="ARBA" id="ARBA00022848"/>
    </source>
</evidence>
<evidence type="ECO:0000256" key="1">
    <source>
        <dbReference type="ARBA" id="ARBA00001971"/>
    </source>
</evidence>
<dbReference type="EMBL" id="JBBCAQ010000036">
    <property type="protein sequence ID" value="KAK7576319.1"/>
    <property type="molecule type" value="Genomic_DNA"/>
</dbReference>
<evidence type="ECO:0000256" key="2">
    <source>
        <dbReference type="ARBA" id="ARBA00004174"/>
    </source>
</evidence>
<evidence type="ECO:0000256" key="5">
    <source>
        <dbReference type="ARBA" id="ARBA00022617"/>
    </source>
</evidence>
<keyword evidence="8" id="KW-0492">Microsome</keyword>
<dbReference type="GO" id="GO:0005789">
    <property type="term" value="C:endoplasmic reticulum membrane"/>
    <property type="evidence" value="ECO:0007669"/>
    <property type="project" value="UniProtKB-SubCell"/>
</dbReference>
<keyword evidence="7" id="KW-0256">Endoplasmic reticulum</keyword>
<dbReference type="GO" id="GO:0005506">
    <property type="term" value="F:iron ion binding"/>
    <property type="evidence" value="ECO:0007669"/>
    <property type="project" value="InterPro"/>
</dbReference>
<comment type="caution">
    <text evidence="14">The sequence shown here is derived from an EMBL/GenBank/DDBJ whole genome shotgun (WGS) entry which is preliminary data.</text>
</comment>
<reference evidence="14 15" key="1">
    <citation type="submission" date="2024-03" db="EMBL/GenBank/DDBJ databases">
        <title>Adaptation during the transition from Ophiocordyceps entomopathogen to insect associate is accompanied by gene loss and intensified selection.</title>
        <authorList>
            <person name="Ward C.M."/>
            <person name="Onetto C.A."/>
            <person name="Borneman A.R."/>
        </authorList>
    </citation>
    <scope>NUCLEOTIDE SEQUENCE [LARGE SCALE GENOMIC DNA]</scope>
    <source>
        <strain evidence="14">AWRI1</strain>
        <tissue evidence="14">Single Adult Female</tissue>
    </source>
</reference>
<dbReference type="GO" id="GO:0020037">
    <property type="term" value="F:heme binding"/>
    <property type="evidence" value="ECO:0007669"/>
    <property type="project" value="InterPro"/>
</dbReference>
<dbReference type="Gene3D" id="1.10.630.10">
    <property type="entry name" value="Cytochrome P450"/>
    <property type="match status" value="1"/>
</dbReference>
<evidence type="ECO:0000256" key="4">
    <source>
        <dbReference type="ARBA" id="ARBA00010617"/>
    </source>
</evidence>
<proteinExistence type="inferred from homology"/>
<comment type="subcellular location">
    <subcellularLocation>
        <location evidence="3">Endoplasmic reticulum membrane</location>
        <topology evidence="3">Peripheral membrane protein</topology>
    </subcellularLocation>
    <subcellularLocation>
        <location evidence="2">Microsome membrane</location>
        <topology evidence="2">Peripheral membrane protein</topology>
    </subcellularLocation>
</comment>
<dbReference type="InterPro" id="IPR036396">
    <property type="entry name" value="Cyt_P450_sf"/>
</dbReference>
<dbReference type="PANTHER" id="PTHR24292">
    <property type="entry name" value="CYTOCHROME P450"/>
    <property type="match status" value="1"/>
</dbReference>
<evidence type="ECO:0000256" key="10">
    <source>
        <dbReference type="ARBA" id="ARBA00023004"/>
    </source>
</evidence>
<evidence type="ECO:0008006" key="16">
    <source>
        <dbReference type="Google" id="ProtNLM"/>
    </source>
</evidence>
<evidence type="ECO:0000256" key="7">
    <source>
        <dbReference type="ARBA" id="ARBA00022824"/>
    </source>
</evidence>
<keyword evidence="15" id="KW-1185">Reference proteome</keyword>
<organism evidence="14 15">
    <name type="scientific">Parthenolecanium corni</name>
    <dbReference type="NCBI Taxonomy" id="536013"/>
    <lineage>
        <taxon>Eukaryota</taxon>
        <taxon>Metazoa</taxon>
        <taxon>Ecdysozoa</taxon>
        <taxon>Arthropoda</taxon>
        <taxon>Hexapoda</taxon>
        <taxon>Insecta</taxon>
        <taxon>Pterygota</taxon>
        <taxon>Neoptera</taxon>
        <taxon>Paraneoptera</taxon>
        <taxon>Hemiptera</taxon>
        <taxon>Sternorrhyncha</taxon>
        <taxon>Coccoidea</taxon>
        <taxon>Coccidae</taxon>
        <taxon>Parthenolecanium</taxon>
    </lineage>
</organism>
<evidence type="ECO:0000313" key="15">
    <source>
        <dbReference type="Proteomes" id="UP001367676"/>
    </source>
</evidence>
<protein>
    <recommendedName>
        <fullName evidence="16">Cytochrome P450</fullName>
    </recommendedName>
</protein>
<dbReference type="GO" id="GO:0016705">
    <property type="term" value="F:oxidoreductase activity, acting on paired donors, with incorporation or reduction of molecular oxygen"/>
    <property type="evidence" value="ECO:0007669"/>
    <property type="project" value="InterPro"/>
</dbReference>
<evidence type="ECO:0000256" key="13">
    <source>
        <dbReference type="SAM" id="Phobius"/>
    </source>
</evidence>
<evidence type="ECO:0000256" key="9">
    <source>
        <dbReference type="ARBA" id="ARBA00023002"/>
    </source>
</evidence>
<evidence type="ECO:0000256" key="6">
    <source>
        <dbReference type="ARBA" id="ARBA00022723"/>
    </source>
</evidence>
<evidence type="ECO:0000256" key="12">
    <source>
        <dbReference type="ARBA" id="ARBA00023136"/>
    </source>
</evidence>
<keyword evidence="12 13" id="KW-0472">Membrane</keyword>
<keyword evidence="6" id="KW-0479">Metal-binding</keyword>
<dbReference type="PANTHER" id="PTHR24292:SF103">
    <property type="entry name" value="CYTOCHROME P450 6BS1"/>
    <property type="match status" value="1"/>
</dbReference>
<feature type="transmembrane region" description="Helical" evidence="13">
    <location>
        <begin position="95"/>
        <end position="115"/>
    </location>
</feature>
<dbReference type="Pfam" id="PF00067">
    <property type="entry name" value="p450"/>
    <property type="match status" value="1"/>
</dbReference>